<evidence type="ECO:0000313" key="2">
    <source>
        <dbReference type="Proteomes" id="UP001629288"/>
    </source>
</evidence>
<name>A0ABW9BVK9_9BURK</name>
<accession>A0ABW9BVK9</accession>
<evidence type="ECO:0000313" key="1">
    <source>
        <dbReference type="EMBL" id="MFM0443326.1"/>
    </source>
</evidence>
<sequence>MNFKLFEKYESAIRGYQGDPLTSSLRMLRDGELEVCYAPFEWLNPSAKVVLVGITPGKVQANNALVEAQRALVEGLPTTEVLRRAKHVGAFSGKMRPRLIALMDHIGLHRWLGLHSTEELFGEASDLLQTSSLLQFPVFQAGENYTGASPKPVRNPLLRMQMRDHFGEMAKAMPDAVFLPLGSAASEGVGWLSEQGYLSEDRVLYGLPHPSTANAERVAYFLGEKARANLSIKTSANNLDVARDNLLNAVAALT</sequence>
<comment type="caution">
    <text evidence="1">The sequence shown here is derived from an EMBL/GenBank/DDBJ whole genome shotgun (WGS) entry which is preliminary data.</text>
</comment>
<dbReference type="EMBL" id="JAQQDH010000001">
    <property type="protein sequence ID" value="MFM0443326.1"/>
    <property type="molecule type" value="Genomic_DNA"/>
</dbReference>
<protein>
    <recommendedName>
        <fullName evidence="3">Uracil-DNA glycosylase-like domain-containing protein</fullName>
    </recommendedName>
</protein>
<dbReference type="RefSeq" id="WP_408127039.1">
    <property type="nucleotide sequence ID" value="NZ_JAQQDH010000001.1"/>
</dbReference>
<evidence type="ECO:0008006" key="3">
    <source>
        <dbReference type="Google" id="ProtNLM"/>
    </source>
</evidence>
<keyword evidence="2" id="KW-1185">Reference proteome</keyword>
<organism evidence="1 2">
    <name type="scientific">Paraburkholderia strydomiana</name>
    <dbReference type="NCBI Taxonomy" id="1245417"/>
    <lineage>
        <taxon>Bacteria</taxon>
        <taxon>Pseudomonadati</taxon>
        <taxon>Pseudomonadota</taxon>
        <taxon>Betaproteobacteria</taxon>
        <taxon>Burkholderiales</taxon>
        <taxon>Burkholderiaceae</taxon>
        <taxon>Paraburkholderia</taxon>
    </lineage>
</organism>
<gene>
    <name evidence="1" type="ORF">PQR00_06975</name>
</gene>
<reference evidence="1 2" key="1">
    <citation type="journal article" date="2024" name="Chem. Sci.">
        <title>Discovery of megapolipeptins by genome mining of a Burkholderiales bacteria collection.</title>
        <authorList>
            <person name="Paulo B.S."/>
            <person name="Recchia M.J.J."/>
            <person name="Lee S."/>
            <person name="Fergusson C.H."/>
            <person name="Romanowski S.B."/>
            <person name="Hernandez A."/>
            <person name="Krull N."/>
            <person name="Liu D.Y."/>
            <person name="Cavanagh H."/>
            <person name="Bos A."/>
            <person name="Gray C.A."/>
            <person name="Murphy B.T."/>
            <person name="Linington R.G."/>
            <person name="Eustaquio A.S."/>
        </authorList>
    </citation>
    <scope>NUCLEOTIDE SEQUENCE [LARGE SCALE GENOMIC DNA]</scope>
    <source>
        <strain evidence="1 2">RL17-379-BIB-C</strain>
    </source>
</reference>
<dbReference type="Proteomes" id="UP001629288">
    <property type="component" value="Unassembled WGS sequence"/>
</dbReference>
<proteinExistence type="predicted"/>